<dbReference type="PANTHER" id="PTHR21137:SF35">
    <property type="entry name" value="ODORANT RECEPTOR 19A-RELATED"/>
    <property type="match status" value="1"/>
</dbReference>
<sequence length="308" mass="35764">MSVLIIYIHVNAKAFHILIYGKRIQNILGRLELIRTEMLNDLNNENIIQRTESFLLKLDYGYTILMMMFPSISLLTNLFTDYFSTTETVHLPFQIYIPWDMNEFWPYIYGMLFTTLIVETACIYYTSFTILLFTVSFELSAILQVIQAKLEINGLLDRDTYRQHAHAVRIIQDWNDLYSGQLYLEILISSLQPCGFGYTLVKTVKQNNPDVLDLIYKSFIAVSAPYIVCACGQEVSNQMEKLHDSSYIGPWYNQSPKHRRDLLIMKTVMVSPLSFCFRRSVSFNNACFSTVAQGIYTYFTMITNIETS</sequence>
<evidence type="ECO:0000256" key="10">
    <source>
        <dbReference type="SAM" id="Phobius"/>
    </source>
</evidence>
<evidence type="ECO:0000256" key="1">
    <source>
        <dbReference type="ARBA" id="ARBA00004651"/>
    </source>
</evidence>
<keyword evidence="4 10" id="KW-0812">Transmembrane</keyword>
<evidence type="ECO:0000256" key="6">
    <source>
        <dbReference type="ARBA" id="ARBA00022989"/>
    </source>
</evidence>
<evidence type="ECO:0000256" key="8">
    <source>
        <dbReference type="ARBA" id="ARBA00023170"/>
    </source>
</evidence>
<keyword evidence="5" id="KW-0552">Olfaction</keyword>
<accession>A0AAW1D4U0</accession>
<dbReference type="Proteomes" id="UP001461498">
    <property type="component" value="Unassembled WGS sequence"/>
</dbReference>
<gene>
    <name evidence="11" type="ORF">O3M35_009740</name>
</gene>
<dbReference type="InterPro" id="IPR004117">
    <property type="entry name" value="7tm6_olfct_rcpt"/>
</dbReference>
<evidence type="ECO:0000256" key="5">
    <source>
        <dbReference type="ARBA" id="ARBA00022725"/>
    </source>
</evidence>
<dbReference type="GO" id="GO:0005886">
    <property type="term" value="C:plasma membrane"/>
    <property type="evidence" value="ECO:0007669"/>
    <property type="project" value="UniProtKB-SubCell"/>
</dbReference>
<evidence type="ECO:0000313" key="12">
    <source>
        <dbReference type="Proteomes" id="UP001461498"/>
    </source>
</evidence>
<comment type="subcellular location">
    <subcellularLocation>
        <location evidence="1">Cell membrane</location>
        <topology evidence="1">Multi-pass membrane protein</topology>
    </subcellularLocation>
</comment>
<proteinExistence type="predicted"/>
<evidence type="ECO:0000313" key="11">
    <source>
        <dbReference type="EMBL" id="KAK9505756.1"/>
    </source>
</evidence>
<keyword evidence="8" id="KW-0675">Receptor</keyword>
<keyword evidence="2" id="KW-1003">Cell membrane</keyword>
<protein>
    <recommendedName>
        <fullName evidence="13">Odorant receptor</fullName>
    </recommendedName>
</protein>
<keyword evidence="9" id="KW-0807">Transducer</keyword>
<dbReference type="AlphaFoldDB" id="A0AAW1D4U0"/>
<keyword evidence="7 10" id="KW-0472">Membrane</keyword>
<dbReference type="PANTHER" id="PTHR21137">
    <property type="entry name" value="ODORANT RECEPTOR"/>
    <property type="match status" value="1"/>
</dbReference>
<evidence type="ECO:0000256" key="4">
    <source>
        <dbReference type="ARBA" id="ARBA00022692"/>
    </source>
</evidence>
<dbReference type="GO" id="GO:0007165">
    <property type="term" value="P:signal transduction"/>
    <property type="evidence" value="ECO:0007669"/>
    <property type="project" value="UniProtKB-KW"/>
</dbReference>
<reference evidence="11 12" key="1">
    <citation type="submission" date="2022-12" db="EMBL/GenBank/DDBJ databases">
        <title>Chromosome-level genome assembly of true bugs.</title>
        <authorList>
            <person name="Ma L."/>
            <person name="Li H."/>
        </authorList>
    </citation>
    <scope>NUCLEOTIDE SEQUENCE [LARGE SCALE GENOMIC DNA]</scope>
    <source>
        <strain evidence="11">Lab_2022b</strain>
    </source>
</reference>
<dbReference type="GO" id="GO:0005549">
    <property type="term" value="F:odorant binding"/>
    <property type="evidence" value="ECO:0007669"/>
    <property type="project" value="InterPro"/>
</dbReference>
<keyword evidence="6 10" id="KW-1133">Transmembrane helix</keyword>
<evidence type="ECO:0000256" key="2">
    <source>
        <dbReference type="ARBA" id="ARBA00022475"/>
    </source>
</evidence>
<evidence type="ECO:0000256" key="9">
    <source>
        <dbReference type="ARBA" id="ARBA00023224"/>
    </source>
</evidence>
<dbReference type="EMBL" id="JAPXFL010000006">
    <property type="protein sequence ID" value="KAK9505756.1"/>
    <property type="molecule type" value="Genomic_DNA"/>
</dbReference>
<keyword evidence="12" id="KW-1185">Reference proteome</keyword>
<name>A0AAW1D4U0_9HEMI</name>
<organism evidence="11 12">
    <name type="scientific">Rhynocoris fuscipes</name>
    <dbReference type="NCBI Taxonomy" id="488301"/>
    <lineage>
        <taxon>Eukaryota</taxon>
        <taxon>Metazoa</taxon>
        <taxon>Ecdysozoa</taxon>
        <taxon>Arthropoda</taxon>
        <taxon>Hexapoda</taxon>
        <taxon>Insecta</taxon>
        <taxon>Pterygota</taxon>
        <taxon>Neoptera</taxon>
        <taxon>Paraneoptera</taxon>
        <taxon>Hemiptera</taxon>
        <taxon>Heteroptera</taxon>
        <taxon>Panheteroptera</taxon>
        <taxon>Cimicomorpha</taxon>
        <taxon>Reduviidae</taxon>
        <taxon>Harpactorinae</taxon>
        <taxon>Harpactorini</taxon>
        <taxon>Rhynocoris</taxon>
    </lineage>
</organism>
<evidence type="ECO:0008006" key="13">
    <source>
        <dbReference type="Google" id="ProtNLM"/>
    </source>
</evidence>
<feature type="transmembrane region" description="Helical" evidence="10">
    <location>
        <begin position="60"/>
        <end position="79"/>
    </location>
</feature>
<evidence type="ECO:0000256" key="7">
    <source>
        <dbReference type="ARBA" id="ARBA00023136"/>
    </source>
</evidence>
<keyword evidence="3" id="KW-0716">Sensory transduction</keyword>
<evidence type="ECO:0000256" key="3">
    <source>
        <dbReference type="ARBA" id="ARBA00022606"/>
    </source>
</evidence>
<dbReference type="GO" id="GO:0004984">
    <property type="term" value="F:olfactory receptor activity"/>
    <property type="evidence" value="ECO:0007669"/>
    <property type="project" value="InterPro"/>
</dbReference>
<comment type="caution">
    <text evidence="11">The sequence shown here is derived from an EMBL/GenBank/DDBJ whole genome shotgun (WGS) entry which is preliminary data.</text>
</comment>
<dbReference type="Pfam" id="PF02949">
    <property type="entry name" value="7tm_6"/>
    <property type="match status" value="1"/>
</dbReference>